<dbReference type="eggNOG" id="COG2990">
    <property type="taxonomic scope" value="Bacteria"/>
</dbReference>
<protein>
    <recommendedName>
        <fullName evidence="3">DUF535 domain-containing protein</fullName>
    </recommendedName>
</protein>
<dbReference type="PANTHER" id="PTHR38785">
    <property type="entry name" value="HOMOLOG OF VIRK"/>
    <property type="match status" value="1"/>
</dbReference>
<dbReference type="GO" id="GO:0006974">
    <property type="term" value="P:DNA damage response"/>
    <property type="evidence" value="ECO:0007669"/>
    <property type="project" value="TreeGrafter"/>
</dbReference>
<keyword evidence="2" id="KW-1185">Reference proteome</keyword>
<dbReference type="PATRIC" id="fig|630626.3.peg.1646"/>
<dbReference type="HOGENOM" id="CLU_065818_1_0_6"/>
<dbReference type="EMBL" id="CP001560">
    <property type="protein sequence ID" value="AFJ46794.1"/>
    <property type="molecule type" value="Genomic_DNA"/>
</dbReference>
<dbReference type="PANTHER" id="PTHR38785:SF1">
    <property type="entry name" value="HOMOLOG OF VIRK"/>
    <property type="match status" value="1"/>
</dbReference>
<proteinExistence type="predicted"/>
<evidence type="ECO:0000313" key="2">
    <source>
        <dbReference type="Proteomes" id="UP000001955"/>
    </source>
</evidence>
<accession>I2B8E0</accession>
<reference evidence="1 2" key="1">
    <citation type="journal article" date="2012" name="J. Bacteriol.">
        <title>Complete genome sequence of the B12-producing Shimwellia blattae strain DSM 4481, isolated from a cockroach.</title>
        <authorList>
            <person name="Brzuszkiewicz E."/>
            <person name="Waschkowitz T."/>
            <person name="Wiezer A."/>
            <person name="Daniel R."/>
        </authorList>
    </citation>
    <scope>NUCLEOTIDE SEQUENCE [LARGE SCALE GENOMIC DNA]</scope>
    <source>
        <strain evidence="2">ATCC 29907 / DSM 4481 / JCM 1650 / NBRC 105725 / CDC 9005-74</strain>
    </source>
</reference>
<dbReference type="STRING" id="630626.EBL_c17000"/>
<dbReference type="AlphaFoldDB" id="I2B8E0"/>
<name>I2B8E0_SHIBC</name>
<evidence type="ECO:0000313" key="1">
    <source>
        <dbReference type="EMBL" id="AFJ46794.1"/>
    </source>
</evidence>
<dbReference type="Pfam" id="PF04393">
    <property type="entry name" value="DUF535"/>
    <property type="match status" value="1"/>
</dbReference>
<gene>
    <name evidence="1" type="ordered locus">EBL_c17000</name>
</gene>
<dbReference type="OrthoDB" id="6835762at2"/>
<dbReference type="Proteomes" id="UP000001955">
    <property type="component" value="Chromosome"/>
</dbReference>
<organism evidence="1 2">
    <name type="scientific">Shimwellia blattae (strain ATCC 29907 / DSM 4481 / JCM 1650 / NBRC 105725 / CDC 9005-74)</name>
    <name type="common">Escherichia blattae</name>
    <dbReference type="NCBI Taxonomy" id="630626"/>
    <lineage>
        <taxon>Bacteria</taxon>
        <taxon>Pseudomonadati</taxon>
        <taxon>Pseudomonadota</taxon>
        <taxon>Gammaproteobacteria</taxon>
        <taxon>Enterobacterales</taxon>
        <taxon>Enterobacteriaceae</taxon>
        <taxon>Shimwellia</taxon>
    </lineage>
</organism>
<dbReference type="KEGG" id="ebt:EBL_c17000"/>
<dbReference type="InterPro" id="IPR007488">
    <property type="entry name" value="DUF535"/>
</dbReference>
<dbReference type="RefSeq" id="WP_002443254.1">
    <property type="nucleotide sequence ID" value="NC_017910.1"/>
</dbReference>
<evidence type="ECO:0008006" key="3">
    <source>
        <dbReference type="Google" id="ProtNLM"/>
    </source>
</evidence>
<sequence length="311" mass="35106">MSLTEHHHPACPPSSANQVISALISGVLRPGSVWQRRGYRMKYLCRSALYWPATRYLMVGIACEPWFPAMLHAQSSLPGKIHRQYLHRGLSAMARARAIVSHYRWVTRTCSPRIRQALMAAEVQTLVATEVKNGTRLRICASAATGAQREGESTLWCYCDDVVLATLTFSVVEERGEAVVKIGGLQGAKKTVPHEAIRQATRACYGLFPKRLLVEALGLLACREGIARIYAVNDRGHIFRALRYRFSKGRKFFASYDAFWASINGVAVHRYYYQLPLSQPRKAMEDIASKKRAEYRNRYRLLDTIAGQLSQ</sequence>
<accession>K6WK30</accession>